<evidence type="ECO:0000313" key="5">
    <source>
        <dbReference type="EMBL" id="PUU72569.1"/>
    </source>
</evidence>
<evidence type="ECO:0000256" key="1">
    <source>
        <dbReference type="ARBA" id="ARBA00006484"/>
    </source>
</evidence>
<evidence type="ECO:0000256" key="2">
    <source>
        <dbReference type="ARBA" id="ARBA00022857"/>
    </source>
</evidence>
<dbReference type="Gene3D" id="3.40.50.720">
    <property type="entry name" value="NAD(P)-binding Rossmann-like Domain"/>
    <property type="match status" value="1"/>
</dbReference>
<dbReference type="CDD" id="cd05367">
    <property type="entry name" value="SPR-like_SDR_c"/>
    <property type="match status" value="1"/>
</dbReference>
<dbReference type="PANTHER" id="PTHR43008:SF8">
    <property type="entry name" value="BENZIL REDUCTASE ((S)-BENZOIN FORMING) IRC24"/>
    <property type="match status" value="1"/>
</dbReference>
<keyword evidence="3" id="KW-0560">Oxidoreductase</keyword>
<dbReference type="AlphaFoldDB" id="A0A2T6ZAS0"/>
<protein>
    <recommendedName>
        <fullName evidence="4">Ketoreductase domain-containing protein</fullName>
    </recommendedName>
</protein>
<dbReference type="STRING" id="42251.A0A2T6ZAS0"/>
<dbReference type="InterPro" id="IPR036291">
    <property type="entry name" value="NAD(P)-bd_dom_sf"/>
</dbReference>
<feature type="domain" description="Ketoreductase" evidence="4">
    <location>
        <begin position="6"/>
        <end position="188"/>
    </location>
</feature>
<name>A0A2T6ZAS0_TUBBO</name>
<dbReference type="PANTHER" id="PTHR43008">
    <property type="entry name" value="BENZIL REDUCTASE"/>
    <property type="match status" value="1"/>
</dbReference>
<accession>A0A2T6ZAS0</accession>
<dbReference type="SMART" id="SM00822">
    <property type="entry name" value="PKS_KR"/>
    <property type="match status" value="1"/>
</dbReference>
<evidence type="ECO:0000259" key="4">
    <source>
        <dbReference type="SMART" id="SM00822"/>
    </source>
</evidence>
<gene>
    <name evidence="5" type="ORF">B9Z19DRAFT_1104325</name>
</gene>
<dbReference type="PRINTS" id="PR00081">
    <property type="entry name" value="GDHRDH"/>
</dbReference>
<proteinExistence type="inferred from homology"/>
<organism evidence="5 6">
    <name type="scientific">Tuber borchii</name>
    <name type="common">White truffle</name>
    <dbReference type="NCBI Taxonomy" id="42251"/>
    <lineage>
        <taxon>Eukaryota</taxon>
        <taxon>Fungi</taxon>
        <taxon>Dikarya</taxon>
        <taxon>Ascomycota</taxon>
        <taxon>Pezizomycotina</taxon>
        <taxon>Pezizomycetes</taxon>
        <taxon>Pezizales</taxon>
        <taxon>Tuberaceae</taxon>
        <taxon>Tuber</taxon>
    </lineage>
</organism>
<dbReference type="GO" id="GO:0050664">
    <property type="term" value="F:oxidoreductase activity, acting on NAD(P)H, oxygen as acceptor"/>
    <property type="evidence" value="ECO:0007669"/>
    <property type="project" value="TreeGrafter"/>
</dbReference>
<comment type="similarity">
    <text evidence="1">Belongs to the short-chain dehydrogenases/reductases (SDR) family.</text>
</comment>
<dbReference type="EMBL" id="NESQ01000504">
    <property type="protein sequence ID" value="PUU72569.1"/>
    <property type="molecule type" value="Genomic_DNA"/>
</dbReference>
<evidence type="ECO:0000256" key="3">
    <source>
        <dbReference type="ARBA" id="ARBA00023002"/>
    </source>
</evidence>
<reference evidence="5 6" key="1">
    <citation type="submission" date="2017-04" db="EMBL/GenBank/DDBJ databases">
        <title>Draft genome sequence of Tuber borchii Vittad., a whitish edible truffle.</title>
        <authorList>
            <consortium name="DOE Joint Genome Institute"/>
            <person name="Murat C."/>
            <person name="Kuo A."/>
            <person name="Barry K.W."/>
            <person name="Clum A."/>
            <person name="Dockter R.B."/>
            <person name="Fauchery L."/>
            <person name="Iotti M."/>
            <person name="Kohler A."/>
            <person name="Labutti K."/>
            <person name="Lindquist E.A."/>
            <person name="Lipzen A."/>
            <person name="Ohm R.A."/>
            <person name="Wang M."/>
            <person name="Grigoriev I.V."/>
            <person name="Zambonelli A."/>
            <person name="Martin F.M."/>
        </authorList>
    </citation>
    <scope>NUCLEOTIDE SEQUENCE [LARGE SCALE GENOMIC DNA]</scope>
    <source>
        <strain evidence="5 6">Tbo3840</strain>
    </source>
</reference>
<evidence type="ECO:0000313" key="6">
    <source>
        <dbReference type="Proteomes" id="UP000244722"/>
    </source>
</evidence>
<dbReference type="InterPro" id="IPR020904">
    <property type="entry name" value="Sc_DH/Rdtase_CS"/>
</dbReference>
<dbReference type="FunFam" id="3.40.50.720:FF:000281">
    <property type="entry name" value="Uncharacterized oxidoreductase YIR035C"/>
    <property type="match status" value="1"/>
</dbReference>
<dbReference type="PROSITE" id="PS00061">
    <property type="entry name" value="ADH_SHORT"/>
    <property type="match status" value="1"/>
</dbReference>
<dbReference type="Pfam" id="PF00106">
    <property type="entry name" value="adh_short"/>
    <property type="match status" value="1"/>
</dbReference>
<keyword evidence="6" id="KW-1185">Reference proteome</keyword>
<sequence>MSTAGPVIILTGSSRGTGLAIATHLLATTSARVLSISRSTPPPLQHLQLTYPDTFRHLSADLSNRATAPQAIEIALKTWGRIDSLIINHGVLDPVAKIADANVEEWEQAFRTNFFAAVELVSAALPALRKRGGEGRVVFVSSGAAVTGYQGWGAYGASKAALNHLCVTLAAEEEGVIAVAIRPGVIDTQMQEDIREKHSEGMGANHERFLKLKEEGKLLRPEQPGNVIARLALEAEPTLSGKFLKYYTIIPSFPLSTTG</sequence>
<keyword evidence="2" id="KW-0521">NADP</keyword>
<dbReference type="OrthoDB" id="153074at2759"/>
<comment type="caution">
    <text evidence="5">The sequence shown here is derived from an EMBL/GenBank/DDBJ whole genome shotgun (WGS) entry which is preliminary data.</text>
</comment>
<dbReference type="InterPro" id="IPR057326">
    <property type="entry name" value="KR_dom"/>
</dbReference>
<dbReference type="Proteomes" id="UP000244722">
    <property type="component" value="Unassembled WGS sequence"/>
</dbReference>
<dbReference type="SUPFAM" id="SSF51735">
    <property type="entry name" value="NAD(P)-binding Rossmann-fold domains"/>
    <property type="match status" value="1"/>
</dbReference>
<dbReference type="InterPro" id="IPR002347">
    <property type="entry name" value="SDR_fam"/>
</dbReference>